<keyword evidence="1" id="KW-0472">Membrane</keyword>
<keyword evidence="1" id="KW-1133">Transmembrane helix</keyword>
<dbReference type="RefSeq" id="WP_110999630.1">
    <property type="nucleotide sequence ID" value="NZ_QKTW01000019.1"/>
</dbReference>
<accession>A0A2W2B821</accession>
<feature type="transmembrane region" description="Helical" evidence="1">
    <location>
        <begin position="206"/>
        <end position="224"/>
    </location>
</feature>
<keyword evidence="3" id="KW-1185">Reference proteome</keyword>
<name>A0A2W2B821_9BACT</name>
<evidence type="ECO:0000256" key="1">
    <source>
        <dbReference type="SAM" id="Phobius"/>
    </source>
</evidence>
<gene>
    <name evidence="2" type="ORF">DN068_14375</name>
</gene>
<feature type="transmembrane region" description="Helical" evidence="1">
    <location>
        <begin position="24"/>
        <end position="50"/>
    </location>
</feature>
<keyword evidence="1" id="KW-0812">Transmembrane</keyword>
<evidence type="ECO:0000313" key="2">
    <source>
        <dbReference type="EMBL" id="PZF72117.1"/>
    </source>
</evidence>
<evidence type="ECO:0008006" key="4">
    <source>
        <dbReference type="Google" id="ProtNLM"/>
    </source>
</evidence>
<dbReference type="Gene3D" id="1.20.144.10">
    <property type="entry name" value="Phosphatidic acid phosphatase type 2/haloperoxidase"/>
    <property type="match status" value="1"/>
</dbReference>
<dbReference type="OrthoDB" id="9786064at2"/>
<reference evidence="2 3" key="1">
    <citation type="submission" date="2018-06" db="EMBL/GenBank/DDBJ databases">
        <title>Mucibacter soli gen. nov., sp. nov., a new member of the family Chitinophagaceae producing mucin.</title>
        <authorList>
            <person name="Kim M.-K."/>
            <person name="Park S."/>
            <person name="Kim T.-S."/>
            <person name="Joung Y."/>
            <person name="Han J.-H."/>
            <person name="Kim S.B."/>
        </authorList>
    </citation>
    <scope>NUCLEOTIDE SEQUENCE [LARGE SCALE GENOMIC DNA]</scope>
    <source>
        <strain evidence="2 3">R1-15</strain>
    </source>
</reference>
<dbReference type="EMBL" id="QKTW01000019">
    <property type="protein sequence ID" value="PZF72117.1"/>
    <property type="molecule type" value="Genomic_DNA"/>
</dbReference>
<feature type="transmembrane region" description="Helical" evidence="1">
    <location>
        <begin position="62"/>
        <end position="82"/>
    </location>
</feature>
<feature type="transmembrane region" description="Helical" evidence="1">
    <location>
        <begin position="179"/>
        <end position="200"/>
    </location>
</feature>
<evidence type="ECO:0000313" key="3">
    <source>
        <dbReference type="Proteomes" id="UP000248745"/>
    </source>
</evidence>
<dbReference type="Proteomes" id="UP000248745">
    <property type="component" value="Unassembled WGS sequence"/>
</dbReference>
<feature type="transmembrane region" description="Helical" evidence="1">
    <location>
        <begin position="102"/>
        <end position="119"/>
    </location>
</feature>
<feature type="transmembrane region" description="Helical" evidence="1">
    <location>
        <begin position="131"/>
        <end position="150"/>
    </location>
</feature>
<proteinExistence type="predicted"/>
<protein>
    <recommendedName>
        <fullName evidence="4">PAP2 family protein</fullName>
    </recommendedName>
</protein>
<dbReference type="AlphaFoldDB" id="A0A2W2B821"/>
<sequence>MFPEQQEERVYTAPVSTQPKAVQLFAKIISVVLHPVFMPTLLALMLYKLAPVSFAGITPKEFNMWLLSIGITTIFFPLLSVLLMKGLGFIKSIHMYDPKDRIIPLITTMIFYFWASHVFQNLPKVPIIMKVLMLGAFWNVIVLFMVSIFFKISMHASAAGSMIGIIIVHMMISPINMKIPLFIAIGVAGLMGTARLLLNAHKQSEIWLGYVLGILVQIAAYWYLK</sequence>
<comment type="caution">
    <text evidence="2">The sequence shown here is derived from an EMBL/GenBank/DDBJ whole genome shotgun (WGS) entry which is preliminary data.</text>
</comment>
<organism evidence="2 3">
    <name type="scientific">Taibaiella soli</name>
    <dbReference type="NCBI Taxonomy" id="1649169"/>
    <lineage>
        <taxon>Bacteria</taxon>
        <taxon>Pseudomonadati</taxon>
        <taxon>Bacteroidota</taxon>
        <taxon>Chitinophagia</taxon>
        <taxon>Chitinophagales</taxon>
        <taxon>Chitinophagaceae</taxon>
        <taxon>Taibaiella</taxon>
    </lineage>
</organism>
<feature type="transmembrane region" description="Helical" evidence="1">
    <location>
        <begin position="156"/>
        <end position="172"/>
    </location>
</feature>